<keyword evidence="8" id="KW-1185">Reference proteome</keyword>
<evidence type="ECO:0000313" key="7">
    <source>
        <dbReference type="EMBL" id="MFC4595536.1"/>
    </source>
</evidence>
<gene>
    <name evidence="7" type="ORF">ACFO3E_15260</name>
</gene>
<dbReference type="Pfam" id="PF01555">
    <property type="entry name" value="N6_N4_Mtase"/>
    <property type="match status" value="1"/>
</dbReference>
<accession>A0ABV9F106</accession>
<comment type="similarity">
    <text evidence="1 5">Belongs to the N(4)/N(6)-methyltransferase family.</text>
</comment>
<dbReference type="SUPFAM" id="SSF110849">
    <property type="entry name" value="ParB/Sulfiredoxin"/>
    <property type="match status" value="1"/>
</dbReference>
<dbReference type="EMBL" id="JBHSFZ010000043">
    <property type="protein sequence ID" value="MFC4595536.1"/>
    <property type="molecule type" value="Genomic_DNA"/>
</dbReference>
<keyword evidence="3" id="KW-0808">Transferase</keyword>
<evidence type="ECO:0000259" key="6">
    <source>
        <dbReference type="SMART" id="SM00470"/>
    </source>
</evidence>
<keyword evidence="2" id="KW-0489">Methyltransferase</keyword>
<dbReference type="PROSITE" id="PS00092">
    <property type="entry name" value="N6_MTASE"/>
    <property type="match status" value="1"/>
</dbReference>
<reference evidence="8" key="1">
    <citation type="journal article" date="2019" name="Int. J. Syst. Evol. Microbiol.">
        <title>The Global Catalogue of Microorganisms (GCM) 10K type strain sequencing project: providing services to taxonomists for standard genome sequencing and annotation.</title>
        <authorList>
            <consortium name="The Broad Institute Genomics Platform"/>
            <consortium name="The Broad Institute Genome Sequencing Center for Infectious Disease"/>
            <person name="Wu L."/>
            <person name="Ma J."/>
        </authorList>
    </citation>
    <scope>NUCLEOTIDE SEQUENCE [LARGE SCALE GENOMIC DNA]</scope>
    <source>
        <strain evidence="8">NBRC 103632</strain>
    </source>
</reference>
<organism evidence="7 8">
    <name type="scientific">Sphingobium tyrosinilyticum</name>
    <dbReference type="NCBI Taxonomy" id="2715436"/>
    <lineage>
        <taxon>Bacteria</taxon>
        <taxon>Pseudomonadati</taxon>
        <taxon>Pseudomonadota</taxon>
        <taxon>Alphaproteobacteria</taxon>
        <taxon>Sphingomonadales</taxon>
        <taxon>Sphingomonadaceae</taxon>
        <taxon>Sphingobium</taxon>
    </lineage>
</organism>
<dbReference type="InterPro" id="IPR001091">
    <property type="entry name" value="RM_Methyltransferase"/>
</dbReference>
<dbReference type="PANTHER" id="PTHR33375:SF1">
    <property type="entry name" value="CHROMOSOME-PARTITIONING PROTEIN PARB-RELATED"/>
    <property type="match status" value="1"/>
</dbReference>
<dbReference type="EC" id="2.1.1.-" evidence="5"/>
<dbReference type="InterPro" id="IPR036086">
    <property type="entry name" value="ParB/Sulfiredoxin_sf"/>
</dbReference>
<dbReference type="Gene3D" id="3.40.50.150">
    <property type="entry name" value="Vaccinia Virus protein VP39"/>
    <property type="match status" value="1"/>
</dbReference>
<dbReference type="PRINTS" id="PR00508">
    <property type="entry name" value="S21N4MTFRASE"/>
</dbReference>
<comment type="caution">
    <text evidence="7">The sequence shown here is derived from an EMBL/GenBank/DDBJ whole genome shotgun (WGS) entry which is preliminary data.</text>
</comment>
<dbReference type="InterPro" id="IPR015840">
    <property type="entry name" value="DNA_MeTrfase_ParB"/>
</dbReference>
<dbReference type="InterPro" id="IPR029063">
    <property type="entry name" value="SAM-dependent_MTases_sf"/>
</dbReference>
<evidence type="ECO:0000256" key="2">
    <source>
        <dbReference type="ARBA" id="ARBA00022603"/>
    </source>
</evidence>
<evidence type="ECO:0000256" key="3">
    <source>
        <dbReference type="ARBA" id="ARBA00022679"/>
    </source>
</evidence>
<feature type="domain" description="ParB-like N-terminal" evidence="6">
    <location>
        <begin position="12"/>
        <end position="98"/>
    </location>
</feature>
<evidence type="ECO:0000313" key="8">
    <source>
        <dbReference type="Proteomes" id="UP001595957"/>
    </source>
</evidence>
<evidence type="ECO:0000256" key="4">
    <source>
        <dbReference type="ARBA" id="ARBA00047942"/>
    </source>
</evidence>
<name>A0ABV9F106_9SPHN</name>
<dbReference type="Proteomes" id="UP001595957">
    <property type="component" value="Unassembled WGS sequence"/>
</dbReference>
<protein>
    <recommendedName>
        <fullName evidence="5">Methyltransferase</fullName>
        <ecNumber evidence="5">2.1.1.-</ecNumber>
    </recommendedName>
</protein>
<dbReference type="InterPro" id="IPR050336">
    <property type="entry name" value="Chromosome_partition/occlusion"/>
</dbReference>
<dbReference type="InterPro" id="IPR002941">
    <property type="entry name" value="DNA_methylase_N4/N6"/>
</dbReference>
<comment type="catalytic activity">
    <reaction evidence="4">
        <text>a 2'-deoxyadenosine in DNA + S-adenosyl-L-methionine = an N(6)-methyl-2'-deoxyadenosine in DNA + S-adenosyl-L-homocysteine + H(+)</text>
        <dbReference type="Rhea" id="RHEA:15197"/>
        <dbReference type="Rhea" id="RHEA-COMP:12418"/>
        <dbReference type="Rhea" id="RHEA-COMP:12419"/>
        <dbReference type="ChEBI" id="CHEBI:15378"/>
        <dbReference type="ChEBI" id="CHEBI:57856"/>
        <dbReference type="ChEBI" id="CHEBI:59789"/>
        <dbReference type="ChEBI" id="CHEBI:90615"/>
        <dbReference type="ChEBI" id="CHEBI:90616"/>
        <dbReference type="EC" id="2.1.1.72"/>
    </reaction>
</comment>
<sequence>MQTPFSNHPHIEMVRRDLLRPTPGHARKHDEQQLGKIEASICRFGFLVPVIADGQNRIVAGHGRWLAAGRANIEEIPVIRAEFLTDLDRRAFALAENRISELGGWDDDLLKAELNALFDGGYNLDITGFSTSDLDFSVSADEAEEEAVELPDPTDQAVSQPGDLWSIGPLQLLCGDARAAESYERLLGAESAAMIFSDPPYNVQIDGNVAGRGRHREFAMGSGEQSPAEMTAFLRAVFRNCVRFSAPASIHFHCMDWRHMREIQDAAEGVYAELKQLITWVKNNGGMGTFYRSRHELIFAFKAGPGRHINNFGLGGTGRYRTNVWEYAGANSFRKGRARDLSDHPTVKPSALVADAILDCSHRGDLILDPFSGSGTTLLAALKTGRRGAAIELDPLYVDVAVRRLIAASGLTAINAHGISFEDVAAQRSQEMKHG</sequence>
<dbReference type="SUPFAM" id="SSF53335">
    <property type="entry name" value="S-adenosyl-L-methionine-dependent methyltransferases"/>
    <property type="match status" value="1"/>
</dbReference>
<dbReference type="RefSeq" id="WP_380805828.1">
    <property type="nucleotide sequence ID" value="NZ_JBHSFZ010000043.1"/>
</dbReference>
<evidence type="ECO:0000256" key="1">
    <source>
        <dbReference type="ARBA" id="ARBA00006594"/>
    </source>
</evidence>
<dbReference type="PIRSF" id="PIRSF036758">
    <property type="entry name" value="Aden_M_ParB"/>
    <property type="match status" value="1"/>
</dbReference>
<dbReference type="Gene3D" id="3.90.1530.10">
    <property type="entry name" value="Conserved hypothetical protein from pyrococcus furiosus pfu- 392566-001, ParB domain"/>
    <property type="match status" value="1"/>
</dbReference>
<dbReference type="InterPro" id="IPR003115">
    <property type="entry name" value="ParB_N"/>
</dbReference>
<proteinExistence type="inferred from homology"/>
<dbReference type="Pfam" id="PF02195">
    <property type="entry name" value="ParB_N"/>
    <property type="match status" value="1"/>
</dbReference>
<dbReference type="SMART" id="SM00470">
    <property type="entry name" value="ParB"/>
    <property type="match status" value="1"/>
</dbReference>
<dbReference type="InterPro" id="IPR002052">
    <property type="entry name" value="DNA_methylase_N6_adenine_CS"/>
</dbReference>
<dbReference type="PANTHER" id="PTHR33375">
    <property type="entry name" value="CHROMOSOME-PARTITIONING PROTEIN PARB-RELATED"/>
    <property type="match status" value="1"/>
</dbReference>
<evidence type="ECO:0000256" key="5">
    <source>
        <dbReference type="RuleBase" id="RU362026"/>
    </source>
</evidence>
<dbReference type="CDD" id="cd16403">
    <property type="entry name" value="ParB_N_like_MT"/>
    <property type="match status" value="1"/>
</dbReference>